<keyword evidence="2" id="KW-1185">Reference proteome</keyword>
<protein>
    <submittedName>
        <fullName evidence="1">Uncharacterized protein</fullName>
    </submittedName>
</protein>
<dbReference type="EMBL" id="LJIG01016394">
    <property type="protein sequence ID" value="KRT80732.1"/>
    <property type="molecule type" value="Genomic_DNA"/>
</dbReference>
<evidence type="ECO:0000313" key="2">
    <source>
        <dbReference type="Proteomes" id="UP000051574"/>
    </source>
</evidence>
<dbReference type="AlphaFoldDB" id="A0A0T6B032"/>
<dbReference type="OrthoDB" id="6767719at2759"/>
<name>A0A0T6B032_9SCAR</name>
<reference evidence="1 2" key="1">
    <citation type="submission" date="2015-09" db="EMBL/GenBank/DDBJ databases">
        <title>Draft genome of the scarab beetle Oryctes borbonicus.</title>
        <authorList>
            <person name="Meyer J.M."/>
            <person name="Markov G.V."/>
            <person name="Baskaran P."/>
            <person name="Herrmann M."/>
            <person name="Sommer R.J."/>
            <person name="Roedelsperger C."/>
        </authorList>
    </citation>
    <scope>NUCLEOTIDE SEQUENCE [LARGE SCALE GENOMIC DNA]</scope>
    <source>
        <strain evidence="1">OB123</strain>
        <tissue evidence="1">Whole animal</tissue>
    </source>
</reference>
<proteinExistence type="predicted"/>
<gene>
    <name evidence="1" type="ORF">AMK59_6353</name>
</gene>
<sequence length="133" mass="15495">MTRCVSDKLHKLFSNTRYPISSRKLLCEKTKNISMLERLVKGVKMSIKNNANNCTSLKEDLANAPYHVPKRHSQCRNSFCNRENNDVDVVEKVDTDFFIEIKKILEPLISKADRCHNKSSRKVYVVGGEMYWR</sequence>
<comment type="caution">
    <text evidence="1">The sequence shown here is derived from an EMBL/GenBank/DDBJ whole genome shotgun (WGS) entry which is preliminary data.</text>
</comment>
<evidence type="ECO:0000313" key="1">
    <source>
        <dbReference type="EMBL" id="KRT80732.1"/>
    </source>
</evidence>
<accession>A0A0T6B032</accession>
<dbReference type="Proteomes" id="UP000051574">
    <property type="component" value="Unassembled WGS sequence"/>
</dbReference>
<organism evidence="1 2">
    <name type="scientific">Oryctes borbonicus</name>
    <dbReference type="NCBI Taxonomy" id="1629725"/>
    <lineage>
        <taxon>Eukaryota</taxon>
        <taxon>Metazoa</taxon>
        <taxon>Ecdysozoa</taxon>
        <taxon>Arthropoda</taxon>
        <taxon>Hexapoda</taxon>
        <taxon>Insecta</taxon>
        <taxon>Pterygota</taxon>
        <taxon>Neoptera</taxon>
        <taxon>Endopterygota</taxon>
        <taxon>Coleoptera</taxon>
        <taxon>Polyphaga</taxon>
        <taxon>Scarabaeiformia</taxon>
        <taxon>Scarabaeidae</taxon>
        <taxon>Dynastinae</taxon>
        <taxon>Oryctes</taxon>
    </lineage>
</organism>